<keyword evidence="4" id="KW-0597">Phosphoprotein</keyword>
<feature type="compositionally biased region" description="Basic and acidic residues" evidence="17">
    <location>
        <begin position="152"/>
        <end position="181"/>
    </location>
</feature>
<dbReference type="AlphaFoldDB" id="A0AAE0ZAG9"/>
<evidence type="ECO:0000256" key="14">
    <source>
        <dbReference type="ARBA" id="ARBA00079067"/>
    </source>
</evidence>
<dbReference type="InterPro" id="IPR038718">
    <property type="entry name" value="SNF2-like_sf"/>
</dbReference>
<keyword evidence="7" id="KW-0347">Helicase</keyword>
<dbReference type="Gene3D" id="3.40.50.10810">
    <property type="entry name" value="Tandem AAA-ATPase domain"/>
    <property type="match status" value="1"/>
</dbReference>
<evidence type="ECO:0000256" key="12">
    <source>
        <dbReference type="ARBA" id="ARBA00023242"/>
    </source>
</evidence>
<evidence type="ECO:0000256" key="8">
    <source>
        <dbReference type="ARBA" id="ARBA00022840"/>
    </source>
</evidence>
<feature type="region of interest" description="Disordered" evidence="17">
    <location>
        <begin position="143"/>
        <end position="188"/>
    </location>
</feature>
<evidence type="ECO:0000256" key="3">
    <source>
        <dbReference type="ARBA" id="ARBA00022472"/>
    </source>
</evidence>
<keyword evidence="5" id="KW-0547">Nucleotide-binding</keyword>
<keyword evidence="20" id="KW-1185">Reference proteome</keyword>
<keyword evidence="8" id="KW-0067">ATP-binding</keyword>
<evidence type="ECO:0000256" key="4">
    <source>
        <dbReference type="ARBA" id="ARBA00022553"/>
    </source>
</evidence>
<dbReference type="FunFam" id="3.40.50.10810:FF:000043">
    <property type="entry name" value="Transcription termination factor 2"/>
    <property type="match status" value="1"/>
</dbReference>
<evidence type="ECO:0000256" key="17">
    <source>
        <dbReference type="SAM" id="MobiDB-lite"/>
    </source>
</evidence>
<keyword evidence="12" id="KW-0539">Nucleus</keyword>
<feature type="compositionally biased region" description="Polar residues" evidence="17">
    <location>
        <begin position="111"/>
        <end position="121"/>
    </location>
</feature>
<dbReference type="PANTHER" id="PTHR45626">
    <property type="entry name" value="TRANSCRIPTION TERMINATION FACTOR 2-RELATED"/>
    <property type="match status" value="1"/>
</dbReference>
<dbReference type="GO" id="GO:0006353">
    <property type="term" value="P:DNA-templated transcription termination"/>
    <property type="evidence" value="ECO:0007669"/>
    <property type="project" value="UniProtKB-KW"/>
</dbReference>
<protein>
    <recommendedName>
        <fullName evidence="13">Transcription termination factor 2</fullName>
    </recommendedName>
    <alternativeName>
        <fullName evidence="15">RNA polymerase II termination factor</fullName>
    </alternativeName>
    <alternativeName>
        <fullName evidence="14">Transcription release factor 2</fullName>
    </alternativeName>
</protein>
<dbReference type="GO" id="GO:0003677">
    <property type="term" value="F:DNA binding"/>
    <property type="evidence" value="ECO:0007669"/>
    <property type="project" value="UniProtKB-KW"/>
</dbReference>
<dbReference type="EMBL" id="JAWDGP010004277">
    <property type="protein sequence ID" value="KAK3765710.1"/>
    <property type="molecule type" value="Genomic_DNA"/>
</dbReference>
<dbReference type="GO" id="GO:0016787">
    <property type="term" value="F:hydrolase activity"/>
    <property type="evidence" value="ECO:0007669"/>
    <property type="project" value="UniProtKB-KW"/>
</dbReference>
<keyword evidence="11" id="KW-0804">Transcription</keyword>
<dbReference type="Proteomes" id="UP001283361">
    <property type="component" value="Unassembled WGS sequence"/>
</dbReference>
<dbReference type="InterPro" id="IPR050628">
    <property type="entry name" value="SNF2_RAD54_helicase_TF"/>
</dbReference>
<feature type="coiled-coil region" evidence="16">
    <location>
        <begin position="402"/>
        <end position="429"/>
    </location>
</feature>
<dbReference type="GO" id="GO:0006281">
    <property type="term" value="P:DNA repair"/>
    <property type="evidence" value="ECO:0007669"/>
    <property type="project" value="TreeGrafter"/>
</dbReference>
<proteinExistence type="inferred from homology"/>
<dbReference type="GO" id="GO:0004386">
    <property type="term" value="F:helicase activity"/>
    <property type="evidence" value="ECO:0007669"/>
    <property type="project" value="UniProtKB-KW"/>
</dbReference>
<comment type="subcellular location">
    <subcellularLocation>
        <location evidence="1">Nucleus</location>
    </subcellularLocation>
</comment>
<comment type="caution">
    <text evidence="19">The sequence shown here is derived from an EMBL/GenBank/DDBJ whole genome shotgun (WGS) entry which is preliminary data.</text>
</comment>
<keyword evidence="3" id="KW-0806">Transcription termination</keyword>
<sequence>MEILETCTCPNHPDLFCYLKTGLKPGPNQGKSFYVCSKCSFVKSTKIKALSCPNHPANTVEIQVVTKDEKKGQLRCSYRCLERKQGTTWCGHVYKVQNGKTASWPGKPEDSASSSSANLKVPNGTTELVEYKKIVDSNSHTNVSLMCTNDDENPKKLGKKNENSTEANQEKNENTNERDTHGITANRIASSSDMEISFANLSKLAQEQSGSADMDISFASQSFQHYRDSSVLAKARNKTDIATESKNPMFTSENSRDESEMENYVTGKGFQNLSIASKELRNNAISKNDREPSSVKIKDENKIKSKKGNQALEKTAHSADLVKNENSTTNLNEMVQAPLTINRNNNMAPLVSKDEGGARQKAELCQESVSSLLTKRRALYANLMTMKTNIKSINMSTLPDKGQRLLSRVEAIQKDIQELDAKIKVMRSHEESNAHCDQNRQSIEVSNGDDRNGSACREISQNSSIYQPKQKLKMENIIPKAPAPTKPFCHADQPLITSHTVKTQFQHSSTGAHQSWFSQLPLHLQQMYAANPQALTLYGGRMTVQRLREVGSITTDALNKLHQQLETRPTETEFAPDPEGLNVTLKPHQSQALSWLAWREEQQPSGGILADDMGLGKTLTTIAHILQQKQKFLDDTDKTEDKWQSREKALLNLEAAIKKTKATLIIAPASVLHQWAKEIERRVKPGRLKFIVYHGPNREKSIQRLIDNDIVLTTYTLVSKEVGADKTENNEAPAQDADLESRGELMKDEVCPEPPMLLRIGWERIVLDEAHNIKNHKSLTSMAICRLRAAYRWALTGTPIQNNLLDMYSLLRFLRFSPFDEYKVWKRHVDNGRGDTKRLNTIVQALLLRRTKDQTTSHGKALVELPSKVIETVEVTLGTEERTVYEKLFRKTQSTVRAYVNRHGGKDQESSQARGPHSQSHVALNRESSEEGKAASADEAKPAGRSTAQKTGSQILVLLLRLRQCCSHLSLMKDVSDI</sequence>
<dbReference type="GO" id="GO:0008094">
    <property type="term" value="F:ATP-dependent activity, acting on DNA"/>
    <property type="evidence" value="ECO:0007669"/>
    <property type="project" value="UniProtKB-ARBA"/>
</dbReference>
<feature type="domain" description="Helicase ATP-binding" evidence="18">
    <location>
        <begin position="598"/>
        <end position="817"/>
    </location>
</feature>
<organism evidence="19 20">
    <name type="scientific">Elysia crispata</name>
    <name type="common">lettuce slug</name>
    <dbReference type="NCBI Taxonomy" id="231223"/>
    <lineage>
        <taxon>Eukaryota</taxon>
        <taxon>Metazoa</taxon>
        <taxon>Spiralia</taxon>
        <taxon>Lophotrochozoa</taxon>
        <taxon>Mollusca</taxon>
        <taxon>Gastropoda</taxon>
        <taxon>Heterobranchia</taxon>
        <taxon>Euthyneura</taxon>
        <taxon>Panpulmonata</taxon>
        <taxon>Sacoglossa</taxon>
        <taxon>Placobranchoidea</taxon>
        <taxon>Plakobranchidae</taxon>
        <taxon>Elysia</taxon>
    </lineage>
</organism>
<evidence type="ECO:0000256" key="9">
    <source>
        <dbReference type="ARBA" id="ARBA00023015"/>
    </source>
</evidence>
<evidence type="ECO:0000256" key="1">
    <source>
        <dbReference type="ARBA" id="ARBA00004123"/>
    </source>
</evidence>
<evidence type="ECO:0000256" key="2">
    <source>
        <dbReference type="ARBA" id="ARBA00007025"/>
    </source>
</evidence>
<feature type="compositionally biased region" description="Polar residues" evidence="17">
    <location>
        <begin position="910"/>
        <end position="922"/>
    </location>
</feature>
<dbReference type="PANTHER" id="PTHR45626:SF50">
    <property type="entry name" value="TRANSCRIPTION TERMINATION FACTOR 2"/>
    <property type="match status" value="1"/>
</dbReference>
<name>A0AAE0ZAG9_9GAST</name>
<dbReference type="GO" id="GO:0005737">
    <property type="term" value="C:cytoplasm"/>
    <property type="evidence" value="ECO:0007669"/>
    <property type="project" value="UniProtKB-ARBA"/>
</dbReference>
<dbReference type="InterPro" id="IPR027417">
    <property type="entry name" value="P-loop_NTPase"/>
</dbReference>
<feature type="region of interest" description="Disordered" evidence="17">
    <location>
        <begin position="100"/>
        <end position="121"/>
    </location>
</feature>
<evidence type="ECO:0000256" key="16">
    <source>
        <dbReference type="SAM" id="Coils"/>
    </source>
</evidence>
<dbReference type="SMART" id="SM00487">
    <property type="entry name" value="DEXDc"/>
    <property type="match status" value="1"/>
</dbReference>
<keyword evidence="9" id="KW-0805">Transcription regulation</keyword>
<feature type="region of interest" description="Disordered" evidence="17">
    <location>
        <begin position="903"/>
        <end position="948"/>
    </location>
</feature>
<evidence type="ECO:0000256" key="13">
    <source>
        <dbReference type="ARBA" id="ARBA00070113"/>
    </source>
</evidence>
<dbReference type="Pfam" id="PF00176">
    <property type="entry name" value="SNF2-rel_dom"/>
    <property type="match status" value="1"/>
</dbReference>
<evidence type="ECO:0000256" key="15">
    <source>
        <dbReference type="ARBA" id="ARBA00082628"/>
    </source>
</evidence>
<keyword evidence="10" id="KW-0238">DNA-binding</keyword>
<evidence type="ECO:0000256" key="11">
    <source>
        <dbReference type="ARBA" id="ARBA00023163"/>
    </source>
</evidence>
<evidence type="ECO:0000256" key="5">
    <source>
        <dbReference type="ARBA" id="ARBA00022741"/>
    </source>
</evidence>
<keyword evidence="16" id="KW-0175">Coiled coil</keyword>
<dbReference type="PROSITE" id="PS51192">
    <property type="entry name" value="HELICASE_ATP_BIND_1"/>
    <property type="match status" value="1"/>
</dbReference>
<dbReference type="GO" id="GO:0005524">
    <property type="term" value="F:ATP binding"/>
    <property type="evidence" value="ECO:0007669"/>
    <property type="project" value="UniProtKB-KW"/>
</dbReference>
<keyword evidence="6" id="KW-0378">Hydrolase</keyword>
<evidence type="ECO:0000256" key="7">
    <source>
        <dbReference type="ARBA" id="ARBA00022806"/>
    </source>
</evidence>
<dbReference type="GO" id="GO:0005634">
    <property type="term" value="C:nucleus"/>
    <property type="evidence" value="ECO:0007669"/>
    <property type="project" value="UniProtKB-SubCell"/>
</dbReference>
<reference evidence="19" key="1">
    <citation type="journal article" date="2023" name="G3 (Bethesda)">
        <title>A reference genome for the long-term kleptoplast-retaining sea slug Elysia crispata morphotype clarki.</title>
        <authorList>
            <person name="Eastman K.E."/>
            <person name="Pendleton A.L."/>
            <person name="Shaikh M.A."/>
            <person name="Suttiyut T."/>
            <person name="Ogas R."/>
            <person name="Tomko P."/>
            <person name="Gavelis G."/>
            <person name="Widhalm J.R."/>
            <person name="Wisecaver J.H."/>
        </authorList>
    </citation>
    <scope>NUCLEOTIDE SEQUENCE</scope>
    <source>
        <strain evidence="19">ECLA1</strain>
    </source>
</reference>
<gene>
    <name evidence="19" type="ORF">RRG08_026184</name>
</gene>
<evidence type="ECO:0000313" key="19">
    <source>
        <dbReference type="EMBL" id="KAK3765710.1"/>
    </source>
</evidence>
<evidence type="ECO:0000256" key="6">
    <source>
        <dbReference type="ARBA" id="ARBA00022801"/>
    </source>
</evidence>
<evidence type="ECO:0000313" key="20">
    <source>
        <dbReference type="Proteomes" id="UP001283361"/>
    </source>
</evidence>
<feature type="compositionally biased region" description="Basic and acidic residues" evidence="17">
    <location>
        <begin position="927"/>
        <end position="942"/>
    </location>
</feature>
<dbReference type="InterPro" id="IPR000330">
    <property type="entry name" value="SNF2_N"/>
</dbReference>
<dbReference type="SUPFAM" id="SSF52540">
    <property type="entry name" value="P-loop containing nucleoside triphosphate hydrolases"/>
    <property type="match status" value="1"/>
</dbReference>
<evidence type="ECO:0000256" key="10">
    <source>
        <dbReference type="ARBA" id="ARBA00023125"/>
    </source>
</evidence>
<accession>A0AAE0ZAG9</accession>
<dbReference type="InterPro" id="IPR014001">
    <property type="entry name" value="Helicase_ATP-bd"/>
</dbReference>
<evidence type="ECO:0000259" key="18">
    <source>
        <dbReference type="PROSITE" id="PS51192"/>
    </source>
</evidence>
<comment type="similarity">
    <text evidence="2">Belongs to the SNF2/RAD54 helicase family.</text>
</comment>